<evidence type="ECO:0000256" key="5">
    <source>
        <dbReference type="ARBA" id="ARBA00012044"/>
    </source>
</evidence>
<evidence type="ECO:0000256" key="16">
    <source>
        <dbReference type="RuleBase" id="RU362125"/>
    </source>
</evidence>
<evidence type="ECO:0000256" key="7">
    <source>
        <dbReference type="ARBA" id="ARBA00022630"/>
    </source>
</evidence>
<dbReference type="GO" id="GO:0006552">
    <property type="term" value="P:L-leucine catabolic process"/>
    <property type="evidence" value="ECO:0007669"/>
    <property type="project" value="TreeGrafter"/>
</dbReference>
<organism evidence="20 21">
    <name type="scientific">Chloropicon primus</name>
    <dbReference type="NCBI Taxonomy" id="1764295"/>
    <lineage>
        <taxon>Eukaryota</taxon>
        <taxon>Viridiplantae</taxon>
        <taxon>Chlorophyta</taxon>
        <taxon>Chloropicophyceae</taxon>
        <taxon>Chloropicales</taxon>
        <taxon>Chloropicaceae</taxon>
        <taxon>Chloropicon</taxon>
    </lineage>
</organism>
<evidence type="ECO:0000313" key="20">
    <source>
        <dbReference type="EMBL" id="QDZ25917.1"/>
    </source>
</evidence>
<keyword evidence="9" id="KW-0809">Transit peptide</keyword>
<evidence type="ECO:0000256" key="2">
    <source>
        <dbReference type="ARBA" id="ARBA00004173"/>
    </source>
</evidence>
<feature type="domain" description="Acyl-CoA dehydrogenase/oxidase C-terminal" evidence="17">
    <location>
        <begin position="266"/>
        <end position="417"/>
    </location>
</feature>
<evidence type="ECO:0000256" key="10">
    <source>
        <dbReference type="ARBA" id="ARBA00023002"/>
    </source>
</evidence>
<dbReference type="EC" id="1.3.8.4" evidence="5"/>
<keyword evidence="8 15" id="KW-0274">FAD</keyword>
<dbReference type="PIRSF" id="PIRSF016578">
    <property type="entry name" value="HsaA"/>
    <property type="match status" value="1"/>
</dbReference>
<dbReference type="GO" id="GO:0050660">
    <property type="term" value="F:flavin adenine dinucleotide binding"/>
    <property type="evidence" value="ECO:0007669"/>
    <property type="project" value="InterPro"/>
</dbReference>
<feature type="binding site" evidence="15">
    <location>
        <begin position="376"/>
        <end position="380"/>
    </location>
    <ligand>
        <name>FAD</name>
        <dbReference type="ChEBI" id="CHEBI:57692"/>
    </ligand>
</feature>
<evidence type="ECO:0000256" key="1">
    <source>
        <dbReference type="ARBA" id="ARBA00001974"/>
    </source>
</evidence>
<protein>
    <recommendedName>
        <fullName evidence="6">Isovaleryl-CoA dehydrogenase, mitochondrial</fullName>
        <ecNumber evidence="5">1.3.8.4</ecNumber>
    </recommendedName>
</protein>
<feature type="binding site" evidence="14">
    <location>
        <begin position="215"/>
        <end position="216"/>
    </location>
    <ligand>
        <name>substrate</name>
    </ligand>
</feature>
<dbReference type="InterPro" id="IPR013786">
    <property type="entry name" value="AcylCoA_DH/ox_N"/>
</dbReference>
<dbReference type="Gene3D" id="2.40.110.10">
    <property type="entry name" value="Butyryl-CoA Dehydrogenase, subunit A, domain 2"/>
    <property type="match status" value="1"/>
</dbReference>
<dbReference type="InterPro" id="IPR009075">
    <property type="entry name" value="AcylCo_DH/oxidase_C"/>
</dbReference>
<comment type="catalytic activity">
    <reaction evidence="12">
        <text>3-methylbutanoyl-CoA + oxidized [electron-transfer flavoprotein] + H(+) = 3-methylbut-2-enoyl-CoA + reduced [electron-transfer flavoprotein]</text>
        <dbReference type="Rhea" id="RHEA:12276"/>
        <dbReference type="Rhea" id="RHEA-COMP:10685"/>
        <dbReference type="Rhea" id="RHEA-COMP:10686"/>
        <dbReference type="ChEBI" id="CHEBI:15378"/>
        <dbReference type="ChEBI" id="CHEBI:57344"/>
        <dbReference type="ChEBI" id="CHEBI:57345"/>
        <dbReference type="ChEBI" id="CHEBI:57692"/>
        <dbReference type="ChEBI" id="CHEBI:58307"/>
        <dbReference type="EC" id="1.3.8.4"/>
    </reaction>
</comment>
<comment type="subcellular location">
    <subcellularLocation>
        <location evidence="2">Mitochondrion</location>
    </subcellularLocation>
</comment>
<dbReference type="OrthoDB" id="9988775at2759"/>
<dbReference type="PANTHER" id="PTHR43884">
    <property type="entry name" value="ACYL-COA DEHYDROGENASE"/>
    <property type="match status" value="1"/>
</dbReference>
<comment type="similarity">
    <text evidence="4 16">Belongs to the acyl-CoA dehydrogenase family.</text>
</comment>
<dbReference type="SUPFAM" id="SSF56645">
    <property type="entry name" value="Acyl-CoA dehydrogenase NM domain-like"/>
    <property type="match status" value="1"/>
</dbReference>
<dbReference type="PROSITE" id="PS00073">
    <property type="entry name" value="ACYL_COA_DH_2"/>
    <property type="match status" value="1"/>
</dbReference>
<keyword evidence="7 16" id="KW-0285">Flavoprotein</keyword>
<feature type="binding site" evidence="15">
    <location>
        <position position="305"/>
    </location>
    <ligand>
        <name>FAD</name>
        <dbReference type="ChEBI" id="CHEBI:57692"/>
    </ligand>
</feature>
<dbReference type="Gene3D" id="1.10.540.10">
    <property type="entry name" value="Acyl-CoA dehydrogenase/oxidase, N-terminal domain"/>
    <property type="match status" value="1"/>
</dbReference>
<evidence type="ECO:0000259" key="19">
    <source>
        <dbReference type="Pfam" id="PF02771"/>
    </source>
</evidence>
<feature type="binding site" evidence="14">
    <location>
        <position position="168"/>
    </location>
    <ligand>
        <name>substrate</name>
    </ligand>
</feature>
<dbReference type="Proteomes" id="UP000316726">
    <property type="component" value="Chromosome 19"/>
</dbReference>
<feature type="binding site" evidence="15">
    <location>
        <begin position="405"/>
        <end position="407"/>
    </location>
    <ligand>
        <name>FAD</name>
        <dbReference type="ChEBI" id="CHEBI:57692"/>
    </ligand>
</feature>
<evidence type="ECO:0000256" key="11">
    <source>
        <dbReference type="ARBA" id="ARBA00023128"/>
    </source>
</evidence>
<dbReference type="GO" id="GO:0005739">
    <property type="term" value="C:mitochondrion"/>
    <property type="evidence" value="ECO:0007669"/>
    <property type="project" value="UniProtKB-SubCell"/>
</dbReference>
<dbReference type="InterPro" id="IPR009100">
    <property type="entry name" value="AcylCoA_DH/oxidase_NM_dom_sf"/>
</dbReference>
<dbReference type="InterPro" id="IPR006091">
    <property type="entry name" value="Acyl-CoA_Oxase/DH_mid-dom"/>
</dbReference>
<dbReference type="InterPro" id="IPR046373">
    <property type="entry name" value="Acyl-CoA_Oxase/DH_mid-dom_sf"/>
</dbReference>
<evidence type="ECO:0000256" key="9">
    <source>
        <dbReference type="ARBA" id="ARBA00022946"/>
    </source>
</evidence>
<evidence type="ECO:0000256" key="3">
    <source>
        <dbReference type="ARBA" id="ARBA00004898"/>
    </source>
</evidence>
<dbReference type="CDD" id="cd01156">
    <property type="entry name" value="IVD"/>
    <property type="match status" value="1"/>
</dbReference>
<evidence type="ECO:0000256" key="6">
    <source>
        <dbReference type="ARBA" id="ARBA00018258"/>
    </source>
</evidence>
<evidence type="ECO:0000256" key="13">
    <source>
        <dbReference type="PIRSR" id="PIRSR634183-1"/>
    </source>
</evidence>
<dbReference type="PROSITE" id="PS00072">
    <property type="entry name" value="ACYL_COA_DH_1"/>
    <property type="match status" value="1"/>
</dbReference>
<sequence>MAFVLGSLRGILTRRPNTSSQAHWIKKCFATQAPTDQELDEFREQVKEFAQNEVAPHAVAVDEANDFGKYARGEPDLWKKLGDFGLHGLTVPEDKGGLGLGYAYHCVAMEELSRASGAIALSYGAHSNLCINQLTRHATKEQADKYLPPLISGDHIGALAMSEPGSGSDVVSMTCQAKENSNGDFVLNGNKMWCTNGTIADTLVVYAKTDMELKSRGITAFVIEKGMKGFSTAQKLDKLGMRGSDTCELVFEDCVVPRENVLGEVNKGVYVLMSGLDLERMVLSAGPIGLMQNVLDVVMPYVHERKQFGQKIGEFQLVQAKIADMYTKMVSARALTFATARKADRNMIDRRFAKDCASCILYAAESATQVALDGIQILGGNGYINEYPTGRLLRDAKLYEIGAGTSEIRRLIIGRDLFSEYE</sequence>
<dbReference type="FunFam" id="1.20.140.10:FF:000003">
    <property type="entry name" value="isovaleryl-CoA dehydrogenase, mitochondrial"/>
    <property type="match status" value="1"/>
</dbReference>
<evidence type="ECO:0000256" key="14">
    <source>
        <dbReference type="PIRSR" id="PIRSR634183-2"/>
    </source>
</evidence>
<dbReference type="Gene3D" id="1.20.140.10">
    <property type="entry name" value="Butyryl-CoA Dehydrogenase, subunit A, domain 3"/>
    <property type="match status" value="1"/>
</dbReference>
<dbReference type="InterPro" id="IPR006089">
    <property type="entry name" value="Acyl-CoA_DH_CS"/>
</dbReference>
<comment type="cofactor">
    <cofactor evidence="1 15 16">
        <name>FAD</name>
        <dbReference type="ChEBI" id="CHEBI:57692"/>
    </cofactor>
</comment>
<evidence type="ECO:0000256" key="4">
    <source>
        <dbReference type="ARBA" id="ARBA00009347"/>
    </source>
</evidence>
<dbReference type="STRING" id="1764295.A0A5B8MZ50"/>
<feature type="active site" description="Proton acceptor" evidence="13">
    <location>
        <position position="279"/>
    </location>
</feature>
<dbReference type="GO" id="GO:0008470">
    <property type="term" value="F:3-methylbutanoyl-CoA dehydrogenase activity"/>
    <property type="evidence" value="ECO:0007669"/>
    <property type="project" value="UniProtKB-EC"/>
</dbReference>
<reference evidence="20 21" key="1">
    <citation type="submission" date="2018-07" db="EMBL/GenBank/DDBJ databases">
        <title>The complete nuclear genome of the prasinophyte Chloropicon primus (CCMP1205).</title>
        <authorList>
            <person name="Pombert J.-F."/>
            <person name="Otis C."/>
            <person name="Turmel M."/>
            <person name="Lemieux C."/>
        </authorList>
    </citation>
    <scope>NUCLEOTIDE SEQUENCE [LARGE SCALE GENOMIC DNA]</scope>
    <source>
        <strain evidence="20 21">CCMP1205</strain>
    </source>
</reference>
<evidence type="ECO:0000256" key="15">
    <source>
        <dbReference type="PIRSR" id="PIRSR634183-3"/>
    </source>
</evidence>
<evidence type="ECO:0000256" key="12">
    <source>
        <dbReference type="ARBA" id="ARBA00052875"/>
    </source>
</evidence>
<evidence type="ECO:0000313" key="21">
    <source>
        <dbReference type="Proteomes" id="UP000316726"/>
    </source>
</evidence>
<dbReference type="PANTHER" id="PTHR43884:SF12">
    <property type="entry name" value="ISOVALERYL-COA DEHYDROGENASE, MITOCHONDRIAL-RELATED"/>
    <property type="match status" value="1"/>
</dbReference>
<feature type="binding site" evidence="15">
    <location>
        <begin position="159"/>
        <end position="168"/>
    </location>
    <ligand>
        <name>FAD</name>
        <dbReference type="ChEBI" id="CHEBI:57692"/>
    </ligand>
</feature>
<dbReference type="Pfam" id="PF00441">
    <property type="entry name" value="Acyl-CoA_dh_1"/>
    <property type="match status" value="1"/>
</dbReference>
<feature type="binding site" evidence="14">
    <location>
        <begin position="277"/>
        <end position="280"/>
    </location>
    <ligand>
        <name>substrate</name>
    </ligand>
</feature>
<keyword evidence="11" id="KW-0496">Mitochondrion</keyword>
<proteinExistence type="inferred from homology"/>
<keyword evidence="10 16" id="KW-0560">Oxidoreductase</keyword>
<dbReference type="EMBL" id="CP031052">
    <property type="protein sequence ID" value="QDZ25917.1"/>
    <property type="molecule type" value="Genomic_DNA"/>
</dbReference>
<dbReference type="InterPro" id="IPR034183">
    <property type="entry name" value="IVD"/>
</dbReference>
<dbReference type="AlphaFoldDB" id="A0A5B8MZ50"/>
<feature type="binding site" evidence="14">
    <location>
        <position position="270"/>
    </location>
    <ligand>
        <name>substrate</name>
    </ligand>
</feature>
<dbReference type="FunFam" id="1.10.540.10:FF:000007">
    <property type="entry name" value="Isovaleryl-CoA dehydrogenase, mitochondrial"/>
    <property type="match status" value="1"/>
</dbReference>
<dbReference type="Pfam" id="PF02770">
    <property type="entry name" value="Acyl-CoA_dh_M"/>
    <property type="match status" value="1"/>
</dbReference>
<feature type="binding site" evidence="15">
    <location>
        <begin position="193"/>
        <end position="195"/>
    </location>
    <ligand>
        <name>FAD</name>
        <dbReference type="ChEBI" id="CHEBI:57692"/>
    </ligand>
</feature>
<dbReference type="InterPro" id="IPR037069">
    <property type="entry name" value="AcylCoA_DH/ox_N_sf"/>
</dbReference>
<name>A0A5B8MZ50_9CHLO</name>
<evidence type="ECO:0000259" key="17">
    <source>
        <dbReference type="Pfam" id="PF00441"/>
    </source>
</evidence>
<feature type="domain" description="Acyl-CoA dehydrogenase/oxidase N-terminal" evidence="19">
    <location>
        <begin position="37"/>
        <end position="154"/>
    </location>
</feature>
<feature type="binding site" evidence="15">
    <location>
        <position position="316"/>
    </location>
    <ligand>
        <name>FAD</name>
        <dbReference type="ChEBI" id="CHEBI:57692"/>
    </ligand>
</feature>
<dbReference type="FunFam" id="2.40.110.10:FF:000004">
    <property type="entry name" value="Isovaleryl-CoA dehydrogenase, mitochondrial"/>
    <property type="match status" value="1"/>
</dbReference>
<comment type="pathway">
    <text evidence="3">Amino-acid degradation; L-leucine degradation; (S)-3-hydroxy-3-methylglutaryl-CoA from 3-isovaleryl-CoA: step 1/3.</text>
</comment>
<keyword evidence="21" id="KW-1185">Reference proteome</keyword>
<evidence type="ECO:0000259" key="18">
    <source>
        <dbReference type="Pfam" id="PF02770"/>
    </source>
</evidence>
<dbReference type="Pfam" id="PF02771">
    <property type="entry name" value="Acyl-CoA_dh_N"/>
    <property type="match status" value="1"/>
</dbReference>
<dbReference type="SUPFAM" id="SSF47203">
    <property type="entry name" value="Acyl-CoA dehydrogenase C-terminal domain-like"/>
    <property type="match status" value="1"/>
</dbReference>
<accession>A0A5B8MZ50</accession>
<dbReference type="InterPro" id="IPR036250">
    <property type="entry name" value="AcylCo_DH-like_C"/>
</dbReference>
<feature type="binding site" evidence="14">
    <location>
        <begin position="403"/>
        <end position="404"/>
    </location>
    <ligand>
        <name>substrate</name>
    </ligand>
</feature>
<gene>
    <name evidence="20" type="ORF">A3770_19p84350</name>
</gene>
<evidence type="ECO:0000256" key="8">
    <source>
        <dbReference type="ARBA" id="ARBA00022827"/>
    </source>
</evidence>
<feature type="domain" description="Acyl-CoA oxidase/dehydrogenase middle" evidence="18">
    <location>
        <begin position="158"/>
        <end position="254"/>
    </location>
</feature>